<evidence type="ECO:0000256" key="6">
    <source>
        <dbReference type="HAMAP-Rule" id="MF_01114"/>
    </source>
</evidence>
<evidence type="ECO:0000259" key="9">
    <source>
        <dbReference type="Pfam" id="PF21981"/>
    </source>
</evidence>
<sequence length="293" mass="34788">MPSPLMPIRLIFKGIRWFTCRFILLFYRKILYNERMRITKIEKKKRLYLLEVDGQDSLYITEDTIVRFMLSKGKEITEQEFRELRDFAQFSYGKNLALYYLSFKQRTKKEVSNYLKKYEIEENNIVKIVTVLEEEKWLDDGNYVDSYVRQNALNGDKGPAMIRQKLMQKGIPKTLIDKRLAEEDFSELAGKIGEKLVGRYQRKLPLRALQDKVVQGLMGKGFSYEAAKQSLGQLELVADEENEDDLIAKELDKQYRKYSRKYEGYELKQRLIQALARKGYDFDRIQAVLRDYL</sequence>
<evidence type="ECO:0000256" key="2">
    <source>
        <dbReference type="ARBA" id="ARBA00004496"/>
    </source>
</evidence>
<dbReference type="GO" id="GO:0005737">
    <property type="term" value="C:cytoplasm"/>
    <property type="evidence" value="ECO:0007669"/>
    <property type="project" value="UniProtKB-SubCell"/>
</dbReference>
<proteinExistence type="inferred from homology"/>
<dbReference type="EMBL" id="CP000837">
    <property type="protein sequence ID" value="ADE30859.1"/>
    <property type="molecule type" value="Genomic_DNA"/>
</dbReference>
<protein>
    <recommendedName>
        <fullName evidence="4 6">Regulatory protein RecX</fullName>
    </recommendedName>
</protein>
<feature type="domain" description="RecX third three-helical" evidence="9">
    <location>
        <begin position="243"/>
        <end position="289"/>
    </location>
</feature>
<dbReference type="HOGENOM" id="CLU_066607_4_0_9"/>
<dbReference type="InterPro" id="IPR036388">
    <property type="entry name" value="WH-like_DNA-bd_sf"/>
</dbReference>
<keyword evidence="5 6" id="KW-0963">Cytoplasm</keyword>
<name>D5AG94_STRGZ</name>
<comment type="similarity">
    <text evidence="3 6">Belongs to the RecX family.</text>
</comment>
<dbReference type="PANTHER" id="PTHR33602">
    <property type="entry name" value="REGULATORY PROTEIN RECX FAMILY PROTEIN"/>
    <property type="match status" value="1"/>
</dbReference>
<dbReference type="Gene3D" id="1.10.10.10">
    <property type="entry name" value="Winged helix-like DNA-binding domain superfamily/Winged helix DNA-binding domain"/>
    <property type="match status" value="4"/>
</dbReference>
<dbReference type="NCBIfam" id="NF010733">
    <property type="entry name" value="PRK14135.1"/>
    <property type="match status" value="1"/>
</dbReference>
<evidence type="ECO:0000313" key="11">
    <source>
        <dbReference type="EMBL" id="ADE30859.1"/>
    </source>
</evidence>
<comment type="subcellular location">
    <subcellularLocation>
        <location evidence="2 6">Cytoplasm</location>
    </subcellularLocation>
</comment>
<evidence type="ECO:0000256" key="4">
    <source>
        <dbReference type="ARBA" id="ARBA00018111"/>
    </source>
</evidence>
<dbReference type="Proteomes" id="UP000002359">
    <property type="component" value="Chromosome"/>
</dbReference>
<evidence type="ECO:0000313" key="12">
    <source>
        <dbReference type="Proteomes" id="UP000002359"/>
    </source>
</evidence>
<feature type="coiled-coil region" evidence="7">
    <location>
        <begin position="224"/>
        <end position="268"/>
    </location>
</feature>
<evidence type="ECO:0000256" key="5">
    <source>
        <dbReference type="ARBA" id="ARBA00022490"/>
    </source>
</evidence>
<evidence type="ECO:0000256" key="7">
    <source>
        <dbReference type="SAM" id="Coils"/>
    </source>
</evidence>
<dbReference type="HAMAP" id="MF_01114">
    <property type="entry name" value="RecX"/>
    <property type="match status" value="1"/>
</dbReference>
<dbReference type="InterPro" id="IPR003783">
    <property type="entry name" value="Regulatory_RecX"/>
</dbReference>
<dbReference type="Pfam" id="PF21982">
    <property type="entry name" value="RecX_HTH1"/>
    <property type="match status" value="1"/>
</dbReference>
<dbReference type="InterPro" id="IPR053925">
    <property type="entry name" value="RecX_HTH_3rd"/>
</dbReference>
<dbReference type="InterPro" id="IPR053926">
    <property type="entry name" value="RecX_HTH_1st"/>
</dbReference>
<evidence type="ECO:0000256" key="3">
    <source>
        <dbReference type="ARBA" id="ARBA00009695"/>
    </source>
</evidence>
<evidence type="ECO:0000259" key="10">
    <source>
        <dbReference type="Pfam" id="PF21982"/>
    </source>
</evidence>
<accession>D5AG94</accession>
<organism evidence="11 12">
    <name type="scientific">Streptococcus suis (strain GZ1)</name>
    <dbReference type="NCBI Taxonomy" id="423211"/>
    <lineage>
        <taxon>Bacteria</taxon>
        <taxon>Bacillati</taxon>
        <taxon>Bacillota</taxon>
        <taxon>Bacilli</taxon>
        <taxon>Lactobacillales</taxon>
        <taxon>Streptococcaceae</taxon>
        <taxon>Streptococcus</taxon>
    </lineage>
</organism>
<dbReference type="Pfam" id="PF21981">
    <property type="entry name" value="RecX_HTH3"/>
    <property type="match status" value="2"/>
</dbReference>
<feature type="domain" description="RecX second three-helical" evidence="8">
    <location>
        <begin position="139"/>
        <end position="178"/>
    </location>
</feature>
<evidence type="ECO:0000256" key="1">
    <source>
        <dbReference type="ARBA" id="ARBA00003529"/>
    </source>
</evidence>
<keyword evidence="7" id="KW-0175">Coiled coil</keyword>
<feature type="domain" description="RecX first three-helical" evidence="10">
    <location>
        <begin position="94"/>
        <end position="125"/>
    </location>
</feature>
<evidence type="ECO:0000259" key="8">
    <source>
        <dbReference type="Pfam" id="PF02631"/>
    </source>
</evidence>
<feature type="domain" description="RecX third three-helical" evidence="9">
    <location>
        <begin position="182"/>
        <end position="229"/>
    </location>
</feature>
<dbReference type="AlphaFoldDB" id="D5AG94"/>
<comment type="function">
    <text evidence="1 6">Modulates RecA activity.</text>
</comment>
<dbReference type="PANTHER" id="PTHR33602:SF1">
    <property type="entry name" value="REGULATORY PROTEIN RECX FAMILY PROTEIN"/>
    <property type="match status" value="1"/>
</dbReference>
<dbReference type="InterPro" id="IPR053924">
    <property type="entry name" value="RecX_HTH_2nd"/>
</dbReference>
<reference evidence="11 12" key="1">
    <citation type="journal article" date="2009" name="J. Infect. Dis.">
        <title>Clinical, experimental, and genomic differences between intermediately pathogenic, highly pathogenic, and epidemic Streptococcus suis.</title>
        <authorList>
            <person name="Ye C."/>
            <person name="Zheng H."/>
            <person name="Zhang J."/>
            <person name="Jing H."/>
            <person name="Wang L."/>
            <person name="Xiong Y."/>
            <person name="Wang W."/>
            <person name="Zhou Z."/>
            <person name="Sun Q."/>
            <person name="Luo X."/>
            <person name="Du H."/>
            <person name="Gottschalk M."/>
            <person name="Xu J."/>
        </authorList>
    </citation>
    <scope>NUCLEOTIDE SEQUENCE [LARGE SCALE GENOMIC DNA]</scope>
    <source>
        <strain evidence="11 12">GZ1</strain>
    </source>
</reference>
<dbReference type="Pfam" id="PF02631">
    <property type="entry name" value="RecX_HTH2"/>
    <property type="match status" value="1"/>
</dbReference>
<dbReference type="GO" id="GO:0006282">
    <property type="term" value="P:regulation of DNA repair"/>
    <property type="evidence" value="ECO:0007669"/>
    <property type="project" value="UniProtKB-UniRule"/>
</dbReference>
<dbReference type="KEGG" id="ssw:SSGZ1_0394"/>
<gene>
    <name evidence="6" type="primary">recX</name>
    <name evidence="11" type="ordered locus">SSGZ1_0394</name>
</gene>
<dbReference type="PATRIC" id="fig|423211.3.peg.393"/>